<proteinExistence type="predicted"/>
<dbReference type="EMBL" id="JAMTCS010000008">
    <property type="protein sequence ID" value="MCP2265561.1"/>
    <property type="molecule type" value="Genomic_DNA"/>
</dbReference>
<dbReference type="Proteomes" id="UP001139493">
    <property type="component" value="Unassembled WGS sequence"/>
</dbReference>
<organism evidence="1 2">
    <name type="scientific">Promicromonospora thailandica</name>
    <dbReference type="NCBI Taxonomy" id="765201"/>
    <lineage>
        <taxon>Bacteria</taxon>
        <taxon>Bacillati</taxon>
        <taxon>Actinomycetota</taxon>
        <taxon>Actinomycetes</taxon>
        <taxon>Micrococcales</taxon>
        <taxon>Promicromonosporaceae</taxon>
        <taxon>Promicromonospora</taxon>
    </lineage>
</organism>
<keyword evidence="2" id="KW-1185">Reference proteome</keyword>
<dbReference type="AlphaFoldDB" id="A0A9X2JVY0"/>
<comment type="caution">
    <text evidence="1">The sequence shown here is derived from an EMBL/GenBank/DDBJ whole genome shotgun (WGS) entry which is preliminary data.</text>
</comment>
<evidence type="ECO:0000313" key="1">
    <source>
        <dbReference type="EMBL" id="MCP2265561.1"/>
    </source>
</evidence>
<accession>A0A9X2JVY0</accession>
<dbReference type="RefSeq" id="WP_253836774.1">
    <property type="nucleotide sequence ID" value="NZ_JAMTCS010000008.1"/>
</dbReference>
<reference evidence="1" key="1">
    <citation type="submission" date="2022-06" db="EMBL/GenBank/DDBJ databases">
        <title>Genomic Encyclopedia of Archaeal and Bacterial Type Strains, Phase II (KMG-II): from individual species to whole genera.</title>
        <authorList>
            <person name="Goeker M."/>
        </authorList>
    </citation>
    <scope>NUCLEOTIDE SEQUENCE</scope>
    <source>
        <strain evidence="1">DSM 26652</strain>
    </source>
</reference>
<protein>
    <submittedName>
        <fullName evidence="1">Uncharacterized protein</fullName>
    </submittedName>
</protein>
<gene>
    <name evidence="1" type="ORF">APR03_002917</name>
</gene>
<evidence type="ECO:0000313" key="2">
    <source>
        <dbReference type="Proteomes" id="UP001139493"/>
    </source>
</evidence>
<name>A0A9X2JVY0_9MICO</name>
<sequence>MPCLDCGRPGVRRLCDDCKAGRERRRGYADERGYGPDHRARRAEIQEQIDAGEVVYCVTCPTPNQLVGRDWDLGHDPRDRSVYIGPQCWPCNRGHRAAPPR</sequence>